<dbReference type="Gene3D" id="3.30.70.1380">
    <property type="entry name" value="Transcriptional regulatory protein pf0864 domain like"/>
    <property type="match status" value="1"/>
</dbReference>
<dbReference type="STRING" id="644295.Metev_2176"/>
<dbReference type="HAMAP" id="MF_01074">
    <property type="entry name" value="LarC"/>
    <property type="match status" value="1"/>
</dbReference>
<dbReference type="Gene3D" id="3.10.20.300">
    <property type="entry name" value="mk0293 like domain"/>
    <property type="match status" value="1"/>
</dbReference>
<dbReference type="InterPro" id="IPR002822">
    <property type="entry name" value="Ni_insertion"/>
</dbReference>
<dbReference type="Proteomes" id="UP000000391">
    <property type="component" value="Chromosome"/>
</dbReference>
<reference evidence="3 4" key="1">
    <citation type="submission" date="2010-06" db="EMBL/GenBank/DDBJ databases">
        <title>Complete sequence chromosome of Methanohalobium evestigatum Z-7303.</title>
        <authorList>
            <consortium name="US DOE Joint Genome Institute"/>
            <person name="Lucas S."/>
            <person name="Copeland A."/>
            <person name="Lapidus A."/>
            <person name="Cheng J.-F."/>
            <person name="Bruce D."/>
            <person name="Goodwin L."/>
            <person name="Pitluck S."/>
            <person name="Saunders E."/>
            <person name="Detter J.C."/>
            <person name="Han C."/>
            <person name="Tapia R."/>
            <person name="Land M."/>
            <person name="Hauser L."/>
            <person name="Kyrpides N."/>
            <person name="Mikhailova N."/>
            <person name="Sieprawska-Lupa M."/>
            <person name="Whitman W.B."/>
            <person name="Anderson I."/>
            <person name="Woyke T."/>
        </authorList>
    </citation>
    <scope>NUCLEOTIDE SEQUENCE [LARGE SCALE GENOMIC DNA]</scope>
    <source>
        <strain evidence="4">ATCC BAA-1072 / DSM 3721 / NBRC 107634 / OCM 161 / Z-7303</strain>
    </source>
</reference>
<evidence type="ECO:0000313" key="3">
    <source>
        <dbReference type="EMBL" id="ADI75002.1"/>
    </source>
</evidence>
<keyword evidence="2" id="KW-0456">Lyase</keyword>
<name>D7EAK3_METEZ</name>
<protein>
    <recommendedName>
        <fullName evidence="2">Putative nickel insertion protein</fullName>
    </recommendedName>
</protein>
<keyword evidence="1 2" id="KW-0533">Nickel</keyword>
<organism evidence="3 4">
    <name type="scientific">Methanohalobium evestigatum (strain ATCC BAA-1072 / DSM 3721 / NBRC 107634 / OCM 161 / Z-7303)</name>
    <dbReference type="NCBI Taxonomy" id="644295"/>
    <lineage>
        <taxon>Archaea</taxon>
        <taxon>Methanobacteriati</taxon>
        <taxon>Methanobacteriota</taxon>
        <taxon>Stenosarchaea group</taxon>
        <taxon>Methanomicrobia</taxon>
        <taxon>Methanosarcinales</taxon>
        <taxon>Methanosarcinaceae</taxon>
        <taxon>Methanohalobium</taxon>
    </lineage>
</organism>
<dbReference type="PANTHER" id="PTHR36566">
    <property type="entry name" value="NICKEL INSERTION PROTEIN-RELATED"/>
    <property type="match status" value="1"/>
</dbReference>
<dbReference type="OrthoDB" id="10691at2157"/>
<dbReference type="GO" id="GO:0016151">
    <property type="term" value="F:nickel cation binding"/>
    <property type="evidence" value="ECO:0007669"/>
    <property type="project" value="UniProtKB-UniRule"/>
</dbReference>
<dbReference type="EMBL" id="CP002069">
    <property type="protein sequence ID" value="ADI75002.1"/>
    <property type="molecule type" value="Genomic_DNA"/>
</dbReference>
<dbReference type="Pfam" id="PF01969">
    <property type="entry name" value="Ni_insertion"/>
    <property type="match status" value="1"/>
</dbReference>
<evidence type="ECO:0000256" key="2">
    <source>
        <dbReference type="HAMAP-Rule" id="MF_01074"/>
    </source>
</evidence>
<dbReference type="RefSeq" id="WP_013195567.1">
    <property type="nucleotide sequence ID" value="NC_014253.1"/>
</dbReference>
<dbReference type="NCBIfam" id="TIGR00299">
    <property type="entry name" value="nickel pincer cofactor biosynthesis protein LarC"/>
    <property type="match status" value="1"/>
</dbReference>
<gene>
    <name evidence="3" type="ordered locus">Metev_2176</name>
</gene>
<comment type="similarity">
    <text evidence="2">Belongs to the LarC family.</text>
</comment>
<accession>D7EAK3</accession>
<dbReference type="KEGG" id="mev:Metev_2176"/>
<keyword evidence="4" id="KW-1185">Reference proteome</keyword>
<proteinExistence type="inferred from homology"/>
<dbReference type="AlphaFoldDB" id="D7EAK3"/>
<sequence length="399" mass="43493">MQALVFEPFSGASGDMIIASLIGLGADQSIIKETMESVADVSVSVNHTKKHGISSINVDVVTRKEHEHSKTYYEIIDIIKSSHLPENIKNDALDIFSIMADAESSIHNQYLEDLHFHEIGQMDAIADVVGACTAIHEFNFDKIYCTPITTGGGFVKSEHGILPVPVPATLEILKTGSMVFQQGNISNELLTPTGAAILSHFSQPVDSYPQSKIKQIGYGSGDMDIDKQPNVLRTSISEIDDALIQDSVEVLETNVDDVTGQVLGNLVDELLSSGAKDVTITPATMKKGRPGNMIHVVSEPIDTSKLARKIITETGSLGVRVVPVRHRLTAKRYIKNLKIKINNEYHNVSIKIARDTNGSLLNISAEYDDCKKIADYTGIAVKDVIRTAEETAKTNIKDI</sequence>
<evidence type="ECO:0000256" key="1">
    <source>
        <dbReference type="ARBA" id="ARBA00022596"/>
    </source>
</evidence>
<dbReference type="GeneID" id="9347837"/>
<dbReference type="PANTHER" id="PTHR36566:SF1">
    <property type="entry name" value="PYRIDINIUM-3,5-BISTHIOCARBOXYLIC ACID MONONUCLEOTIDE NICKEL INSERTION PROTEIN"/>
    <property type="match status" value="1"/>
</dbReference>
<dbReference type="HOGENOM" id="CLU_028523_2_1_2"/>
<dbReference type="GO" id="GO:0016829">
    <property type="term" value="F:lyase activity"/>
    <property type="evidence" value="ECO:0007669"/>
    <property type="project" value="UniProtKB-UniRule"/>
</dbReference>
<evidence type="ECO:0000313" key="4">
    <source>
        <dbReference type="Proteomes" id="UP000000391"/>
    </source>
</evidence>